<comment type="caution">
    <text evidence="2">The sequence shown here is derived from an EMBL/GenBank/DDBJ whole genome shotgun (WGS) entry which is preliminary data.</text>
</comment>
<dbReference type="Gene3D" id="1.10.10.10">
    <property type="entry name" value="Winged helix-like DNA-binding domain superfamily/Winged helix DNA-binding domain"/>
    <property type="match status" value="1"/>
</dbReference>
<dbReference type="SUPFAM" id="SSF46785">
    <property type="entry name" value="Winged helix' DNA-binding domain"/>
    <property type="match status" value="1"/>
</dbReference>
<proteinExistence type="predicted"/>
<feature type="domain" description="Transcription regulator PadR N-terminal" evidence="1">
    <location>
        <begin position="7"/>
        <end position="75"/>
    </location>
</feature>
<dbReference type="InterPro" id="IPR005149">
    <property type="entry name" value="Tscrpt_reg_PadR_N"/>
</dbReference>
<sequence length="171" mass="19085">MPVKHSLLALLGEAPNSADGLRTRFTELTEGVWPLSAEQIARALSRLERDGLIETAGGAGRDAVRYRPTAAGRADTDRWFSTAVVRRLDEHDELVMKISLSTAGGFDLTALLDAQRHAALERLRAVTHLSRRLPAFPAVSRLQSERRILDLEAEIRFLDRVEALHREERSP</sequence>
<protein>
    <submittedName>
        <fullName evidence="2">DNA-binding PadR family transcriptional regulator</fullName>
    </submittedName>
</protein>
<reference evidence="2" key="1">
    <citation type="submission" date="2023-07" db="EMBL/GenBank/DDBJ databases">
        <title>Sequencing the genomes of 1000 actinobacteria strains.</title>
        <authorList>
            <person name="Klenk H.-P."/>
        </authorList>
    </citation>
    <scope>NUCLEOTIDE SEQUENCE</scope>
    <source>
        <strain evidence="2">DSM 107476</strain>
    </source>
</reference>
<evidence type="ECO:0000313" key="2">
    <source>
        <dbReference type="EMBL" id="MDR7328818.1"/>
    </source>
</evidence>
<dbReference type="EMBL" id="JAVDXZ010000001">
    <property type="protein sequence ID" value="MDR7328818.1"/>
    <property type="molecule type" value="Genomic_DNA"/>
</dbReference>
<evidence type="ECO:0000313" key="3">
    <source>
        <dbReference type="Proteomes" id="UP001180840"/>
    </source>
</evidence>
<keyword evidence="3" id="KW-1185">Reference proteome</keyword>
<dbReference type="PANTHER" id="PTHR43252:SF2">
    <property type="entry name" value="TRANSCRIPTION REGULATOR, PADR-LIKE FAMILY"/>
    <property type="match status" value="1"/>
</dbReference>
<dbReference type="Pfam" id="PF03551">
    <property type="entry name" value="PadR"/>
    <property type="match status" value="1"/>
</dbReference>
<dbReference type="RefSeq" id="WP_290197811.1">
    <property type="nucleotide sequence ID" value="NZ_CP047654.1"/>
</dbReference>
<dbReference type="GO" id="GO:0003677">
    <property type="term" value="F:DNA binding"/>
    <property type="evidence" value="ECO:0007669"/>
    <property type="project" value="UniProtKB-KW"/>
</dbReference>
<name>A0ABU1ZY67_9CORY</name>
<accession>A0ABU1ZY67</accession>
<dbReference type="Proteomes" id="UP001180840">
    <property type="component" value="Unassembled WGS sequence"/>
</dbReference>
<gene>
    <name evidence="2" type="ORF">J2S39_000494</name>
</gene>
<dbReference type="PANTHER" id="PTHR43252">
    <property type="entry name" value="TRANSCRIPTIONAL REGULATOR YQJI"/>
    <property type="match status" value="1"/>
</dbReference>
<keyword evidence="2" id="KW-0238">DNA-binding</keyword>
<organism evidence="2 3">
    <name type="scientific">Corynebacterium guangdongense</name>
    <dbReference type="NCBI Taxonomy" id="1783348"/>
    <lineage>
        <taxon>Bacteria</taxon>
        <taxon>Bacillati</taxon>
        <taxon>Actinomycetota</taxon>
        <taxon>Actinomycetes</taxon>
        <taxon>Mycobacteriales</taxon>
        <taxon>Corynebacteriaceae</taxon>
        <taxon>Corynebacterium</taxon>
    </lineage>
</organism>
<evidence type="ECO:0000259" key="1">
    <source>
        <dbReference type="Pfam" id="PF03551"/>
    </source>
</evidence>
<dbReference type="InterPro" id="IPR036388">
    <property type="entry name" value="WH-like_DNA-bd_sf"/>
</dbReference>
<dbReference type="InterPro" id="IPR036390">
    <property type="entry name" value="WH_DNA-bd_sf"/>
</dbReference>